<dbReference type="PANTHER" id="PTHR31635:SF196">
    <property type="entry name" value="REVERSE TRANSCRIPTASE DOMAIN-CONTAINING PROTEIN-RELATED"/>
    <property type="match status" value="1"/>
</dbReference>
<evidence type="ECO:0000259" key="2">
    <source>
        <dbReference type="PROSITE" id="PS50878"/>
    </source>
</evidence>
<evidence type="ECO:0000313" key="3">
    <source>
        <dbReference type="EMBL" id="GJT14950.1"/>
    </source>
</evidence>
<keyword evidence="3" id="KW-0808">Transferase</keyword>
<keyword evidence="3" id="KW-0548">Nucleotidyltransferase</keyword>
<dbReference type="InterPro" id="IPR000477">
    <property type="entry name" value="RT_dom"/>
</dbReference>
<dbReference type="Gene3D" id="3.60.10.10">
    <property type="entry name" value="Endonuclease/exonuclease/phosphatase"/>
    <property type="match status" value="1"/>
</dbReference>
<comment type="caution">
    <text evidence="3">The sequence shown here is derived from an EMBL/GenBank/DDBJ whole genome shotgun (WGS) entry which is preliminary data.</text>
</comment>
<evidence type="ECO:0000256" key="1">
    <source>
        <dbReference type="SAM" id="MobiDB-lite"/>
    </source>
</evidence>
<name>A0ABQ5BJE6_9ASTR</name>
<feature type="compositionally biased region" description="Acidic residues" evidence="1">
    <location>
        <begin position="78"/>
        <end position="96"/>
    </location>
</feature>
<organism evidence="3 4">
    <name type="scientific">Tanacetum coccineum</name>
    <dbReference type="NCBI Taxonomy" id="301880"/>
    <lineage>
        <taxon>Eukaryota</taxon>
        <taxon>Viridiplantae</taxon>
        <taxon>Streptophyta</taxon>
        <taxon>Embryophyta</taxon>
        <taxon>Tracheophyta</taxon>
        <taxon>Spermatophyta</taxon>
        <taxon>Magnoliopsida</taxon>
        <taxon>eudicotyledons</taxon>
        <taxon>Gunneridae</taxon>
        <taxon>Pentapetalae</taxon>
        <taxon>asterids</taxon>
        <taxon>campanulids</taxon>
        <taxon>Asterales</taxon>
        <taxon>Asteraceae</taxon>
        <taxon>Asteroideae</taxon>
        <taxon>Anthemideae</taxon>
        <taxon>Anthemidinae</taxon>
        <taxon>Tanacetum</taxon>
    </lineage>
</organism>
<accession>A0ABQ5BJE6</accession>
<dbReference type="InterPro" id="IPR035979">
    <property type="entry name" value="RBD_domain_sf"/>
</dbReference>
<feature type="region of interest" description="Disordered" evidence="1">
    <location>
        <begin position="78"/>
        <end position="114"/>
    </location>
</feature>
<feature type="region of interest" description="Disordered" evidence="1">
    <location>
        <begin position="158"/>
        <end position="187"/>
    </location>
</feature>
<proteinExistence type="predicted"/>
<dbReference type="SUPFAM" id="SSF56672">
    <property type="entry name" value="DNA/RNA polymerases"/>
    <property type="match status" value="1"/>
</dbReference>
<dbReference type="GO" id="GO:0003964">
    <property type="term" value="F:RNA-directed DNA polymerase activity"/>
    <property type="evidence" value="ECO:0007669"/>
    <property type="project" value="UniProtKB-KW"/>
</dbReference>
<dbReference type="InterPro" id="IPR036691">
    <property type="entry name" value="Endo/exonu/phosph_ase_sf"/>
</dbReference>
<feature type="compositionally biased region" description="Basic and acidic residues" evidence="1">
    <location>
        <begin position="158"/>
        <end position="168"/>
    </location>
</feature>
<dbReference type="InterPro" id="IPR043502">
    <property type="entry name" value="DNA/RNA_pol_sf"/>
</dbReference>
<dbReference type="SUPFAM" id="SSF54928">
    <property type="entry name" value="RNA-binding domain, RBD"/>
    <property type="match status" value="1"/>
</dbReference>
<dbReference type="PANTHER" id="PTHR31635">
    <property type="entry name" value="REVERSE TRANSCRIPTASE DOMAIN-CONTAINING PROTEIN-RELATED"/>
    <property type="match status" value="1"/>
</dbReference>
<reference evidence="3" key="1">
    <citation type="journal article" date="2022" name="Int. J. Mol. Sci.">
        <title>Draft Genome of Tanacetum Coccineum: Genomic Comparison of Closely Related Tanacetum-Family Plants.</title>
        <authorList>
            <person name="Yamashiro T."/>
            <person name="Shiraishi A."/>
            <person name="Nakayama K."/>
            <person name="Satake H."/>
        </authorList>
    </citation>
    <scope>NUCLEOTIDE SEQUENCE</scope>
</reference>
<dbReference type="Pfam" id="PF00078">
    <property type="entry name" value="RVT_1"/>
    <property type="match status" value="1"/>
</dbReference>
<feature type="domain" description="Reverse transcriptase" evidence="2">
    <location>
        <begin position="470"/>
        <end position="735"/>
    </location>
</feature>
<dbReference type="CDD" id="cd01650">
    <property type="entry name" value="RT_nLTR_like"/>
    <property type="match status" value="1"/>
</dbReference>
<dbReference type="Proteomes" id="UP001151760">
    <property type="component" value="Unassembled WGS sequence"/>
</dbReference>
<sequence>MGSYRSKEDEVLKISTSVFVTNFPDQFSAKDLWNTCKNYGHVVNAYIPNRRSKVVIHRGKVVWVRAKEVPGWVPDFVEDNEEQNESDDESYEDEPNVGDLKNIENLEGDSDGDVVFDTKFDEETHIKNDAENSVGQNNVHSEDPFNLYEILNKKRDDTNKDLKSDDSLRYPPGFTPRDNKDDSGDHSYGSNENIEQILWWIGLAQKAKKDWVNEICVNNKVNFLSLQETKMKSIEIFCIKSCWGNYTLDYVYSASVGNSGGILCVWDPKMFKKLNATVSDYFVMVRGDWVSNDKKLLIISVVEVVVKGDFKELRNKDERFWDQVFNDARLQSLEVAQKVKIKWAIEGDENSKYFHGVINKKRSQHNIRGILANGTWIESPALVKGEFFSHFKNRFDQPHVTRLHIDMNFSNKINSDQVADLECDVSKEEIKRAVWDCGIDKSPGPDGFMFGLYRRYWNIIENDVVDAVTCFFLQGYFPKGSNSSFVTLIPKTLNANMVKDFRPISLIGSMYKIISKILANRLVMVLGDLVNEVQYAFVADRQILDGPFILNELVQWCKKKKKNSLVFKVDFEKAYDSVRWDYLDDVLRKFGFGEKWCMWIQNYLRSSRGSVIVNGSPTEEFQFFKGLKQGDPLSPFLFILVMETLQISFQRVVDAGLFKGIMLAHSLHLSHMFYVDDAIFMGQWSESNIDTIVQVLECFHHASGLRINMSKSKLLGISVEANKVEQAAAKIGCTICNTPKSGSQWNVEYSRALLYGSIAQDMRTTTKRVV</sequence>
<dbReference type="PROSITE" id="PS50878">
    <property type="entry name" value="RT_POL"/>
    <property type="match status" value="1"/>
</dbReference>
<reference evidence="3" key="2">
    <citation type="submission" date="2022-01" db="EMBL/GenBank/DDBJ databases">
        <authorList>
            <person name="Yamashiro T."/>
            <person name="Shiraishi A."/>
            <person name="Satake H."/>
            <person name="Nakayama K."/>
        </authorList>
    </citation>
    <scope>NUCLEOTIDE SEQUENCE</scope>
</reference>
<dbReference type="EMBL" id="BQNB010013358">
    <property type="protein sequence ID" value="GJT14950.1"/>
    <property type="molecule type" value="Genomic_DNA"/>
</dbReference>
<keyword evidence="3" id="KW-0695">RNA-directed DNA polymerase</keyword>
<keyword evidence="4" id="KW-1185">Reference proteome</keyword>
<gene>
    <name evidence="3" type="ORF">Tco_0873656</name>
</gene>
<protein>
    <submittedName>
        <fullName evidence="3">RNA-directed DNA polymerase, eukaryota</fullName>
    </submittedName>
</protein>
<evidence type="ECO:0000313" key="4">
    <source>
        <dbReference type="Proteomes" id="UP001151760"/>
    </source>
</evidence>